<feature type="region of interest" description="Disordered" evidence="9">
    <location>
        <begin position="656"/>
        <end position="679"/>
    </location>
</feature>
<feature type="transmembrane region" description="Helical" evidence="10">
    <location>
        <begin position="110"/>
        <end position="127"/>
    </location>
</feature>
<evidence type="ECO:0000256" key="3">
    <source>
        <dbReference type="ARBA" id="ARBA00022448"/>
    </source>
</evidence>
<dbReference type="PROSITE" id="PS50893">
    <property type="entry name" value="ABC_TRANSPORTER_2"/>
    <property type="match status" value="2"/>
</dbReference>
<evidence type="ECO:0000313" key="14">
    <source>
        <dbReference type="Proteomes" id="UP000738325"/>
    </source>
</evidence>
<comment type="similarity">
    <text evidence="2">Belongs to the ABC transporter superfamily. ABCC family. Conjugate transporter (TC 3.A.1.208) subfamily.</text>
</comment>
<dbReference type="PANTHER" id="PTHR24223:SF456">
    <property type="entry name" value="MULTIDRUG RESISTANCE-ASSOCIATED PROTEIN LETHAL(2)03659"/>
    <property type="match status" value="1"/>
</dbReference>
<dbReference type="SMART" id="SM00382">
    <property type="entry name" value="AAA"/>
    <property type="match status" value="2"/>
</dbReference>
<dbReference type="PROSITE" id="PS00211">
    <property type="entry name" value="ABC_TRANSPORTER_1"/>
    <property type="match status" value="2"/>
</dbReference>
<keyword evidence="6" id="KW-0067">ATP-binding</keyword>
<dbReference type="CDD" id="cd18597">
    <property type="entry name" value="ABC_6TM_YOR1_D1_like"/>
    <property type="match status" value="1"/>
</dbReference>
<dbReference type="PROSITE" id="PS50929">
    <property type="entry name" value="ABC_TM1F"/>
    <property type="match status" value="2"/>
</dbReference>
<gene>
    <name evidence="13" type="ORF">BGZ99_000575</name>
</gene>
<evidence type="ECO:0000256" key="5">
    <source>
        <dbReference type="ARBA" id="ARBA00022741"/>
    </source>
</evidence>
<evidence type="ECO:0000259" key="11">
    <source>
        <dbReference type="PROSITE" id="PS50893"/>
    </source>
</evidence>
<comment type="caution">
    <text evidence="13">The sequence shown here is derived from an EMBL/GenBank/DDBJ whole genome shotgun (WGS) entry which is preliminary data.</text>
</comment>
<feature type="transmembrane region" description="Helical" evidence="10">
    <location>
        <begin position="214"/>
        <end position="234"/>
    </location>
</feature>
<dbReference type="InterPro" id="IPR011527">
    <property type="entry name" value="ABC1_TM_dom"/>
</dbReference>
<keyword evidence="3" id="KW-0813">Transport</keyword>
<dbReference type="InterPro" id="IPR003439">
    <property type="entry name" value="ABC_transporter-like_ATP-bd"/>
</dbReference>
<feature type="domain" description="ABC transmembrane type-1" evidence="12">
    <location>
        <begin position="756"/>
        <end position="1034"/>
    </location>
</feature>
<evidence type="ECO:0000256" key="8">
    <source>
        <dbReference type="ARBA" id="ARBA00023136"/>
    </source>
</evidence>
<reference evidence="13" key="1">
    <citation type="journal article" date="2020" name="Fungal Divers.">
        <title>Resolving the Mortierellaceae phylogeny through synthesis of multi-gene phylogenetics and phylogenomics.</title>
        <authorList>
            <person name="Vandepol N."/>
            <person name="Liber J."/>
            <person name="Desiro A."/>
            <person name="Na H."/>
            <person name="Kennedy M."/>
            <person name="Barry K."/>
            <person name="Grigoriev I.V."/>
            <person name="Miller A.N."/>
            <person name="O'Donnell K."/>
            <person name="Stajich J.E."/>
            <person name="Bonito G."/>
        </authorList>
    </citation>
    <scope>NUCLEOTIDE SEQUENCE</scope>
    <source>
        <strain evidence="13">REB-010B</strain>
    </source>
</reference>
<organism evidence="13 14">
    <name type="scientific">Dissophora globulifera</name>
    <dbReference type="NCBI Taxonomy" id="979702"/>
    <lineage>
        <taxon>Eukaryota</taxon>
        <taxon>Fungi</taxon>
        <taxon>Fungi incertae sedis</taxon>
        <taxon>Mucoromycota</taxon>
        <taxon>Mortierellomycotina</taxon>
        <taxon>Mortierellomycetes</taxon>
        <taxon>Mortierellales</taxon>
        <taxon>Mortierellaceae</taxon>
        <taxon>Dissophora</taxon>
    </lineage>
</organism>
<evidence type="ECO:0000256" key="7">
    <source>
        <dbReference type="ARBA" id="ARBA00022989"/>
    </source>
</evidence>
<feature type="compositionally biased region" description="Basic residues" evidence="9">
    <location>
        <begin position="656"/>
        <end position="665"/>
    </location>
</feature>
<protein>
    <recommendedName>
        <fullName evidence="15">P-loop containing nucleoside triphosphate hydrolase protein</fullName>
    </recommendedName>
</protein>
<dbReference type="CDD" id="cd03244">
    <property type="entry name" value="ABCC_MRP_domain2"/>
    <property type="match status" value="1"/>
</dbReference>
<dbReference type="CDD" id="cd18606">
    <property type="entry name" value="ABC_6TM_YOR1_D2_like"/>
    <property type="match status" value="1"/>
</dbReference>
<dbReference type="GO" id="GO:0016020">
    <property type="term" value="C:membrane"/>
    <property type="evidence" value="ECO:0007669"/>
    <property type="project" value="UniProtKB-SubCell"/>
</dbReference>
<dbReference type="OrthoDB" id="6500128at2759"/>
<dbReference type="Proteomes" id="UP000738325">
    <property type="component" value="Unassembled WGS sequence"/>
</dbReference>
<dbReference type="GO" id="GO:0016887">
    <property type="term" value="F:ATP hydrolysis activity"/>
    <property type="evidence" value="ECO:0007669"/>
    <property type="project" value="InterPro"/>
</dbReference>
<evidence type="ECO:0000313" key="13">
    <source>
        <dbReference type="EMBL" id="KAG0325521.1"/>
    </source>
</evidence>
<dbReference type="Pfam" id="PF00664">
    <property type="entry name" value="ABC_membrane"/>
    <property type="match status" value="2"/>
</dbReference>
<dbReference type="FunFam" id="3.40.50.300:FF:000163">
    <property type="entry name" value="Multidrug resistance-associated protein member 4"/>
    <property type="match status" value="1"/>
</dbReference>
<feature type="domain" description="ABC transmembrane type-1" evidence="12">
    <location>
        <begin position="82"/>
        <end position="353"/>
    </location>
</feature>
<sequence length="1322" mass="146793">MTPLFKIGYRRQLQESDIYETLPKRGAGVLGKQLKAHWEEEKKKAQLKGRDPSLLRALGWFILPHYWFAQVCLFLSDNISRLVPFIVFWIIVFLQETQDSRPSPPPAWHGYGLTLLLLVTCMSQTGLNQIWSTASIRTGTLTRTALVDLIFQKTTVMSSKARLEYPDGAIFNMMSTDATRIDEAIEGMVLLISVPIACFITVGMLIYLMGPSALLGTFFLILANPLQAWAMTTLNPIRERASKFRDTRIQVVTEILQGIKVIKFFTFESSFLKKVSDIRESELKGIGLLMRVRGFIYSTSSSLPVFASALSFVLYAALGNRLEAQIVFPALALFTGLRVPLLVLPMIYGETTDAYVSAKRIERLLLSSDTKPLPPIVPGHTYALSFDHADFYWDQLPSDSTSDLASSTSAISEQEQDNSRAGVDDERRPLLSNSTSANAAVDGSSDVVPFLKDINLNIPRGALVAVVGPVGSGKSSLLQAMVGNMMKSSGEVVRGATISYASQIPWIRNSTIRDNILFDTPIDEDRYWRVVKACSLERDLSNMPLGDQTEIGERGINLSGGQKARLSLARSVYYDAETVIMDDPLSAVDAHVGKRLWEDCILQELGKKTRVIATHQLHVLPDVDYVITMKHGRIVEQGTFQSLIANKGDFFKLMRQHGGHHHHHQHGEDANGQAHRRVLRRNSSSAAKVQLIEEVTESDDDITVLSEESVSEDREEEEEKPIIMQGQMTEEERATGAVSMDVYRSYFGLGGHSDWILVVVLMSLQQAAGVAMGVWLSFWTENKFDLSTWTYIDVYLGAGVVQLIIVMAGSFIMVSAVIKSSRIMHDKVFLSVLYSPMSFFDTTPMGRILNRLGKDINTMDTLVMGSVNSLLITITGILSMLILSTVFLPWLIAVMFPLMVIYYFAAVYYQRTSRELKRIDAILRSYLFSYFSETLAGMGTLKAYHQHGINNAIAKNQFNLDRSNKAFYHLNLGRGWIGIRVHTVGQLLNFVAAILIISKRASIDPSTAGLVLSYLARLSSEMSWGIQCFAGVENNMNSAERLLHYSDNLEQEPPAEIPDRRPSQDWPDQGQISFCNVSMRYRPGLPLVLNNISFDIQPGHLVGVVGRTGAGKSSLIQALFRLLSLESGKVVIDGVDTESIGTADLRSRIAIIPQDPVLFQGTFRYNLDPLGKHSEQELWQALETTDMKDYVQRQEGGLDAVVASQGENLSVGQRQLVCLSRALLVKAKVVVLDEATASVDLETDSLIQKAIRVDFASSTVITIAHRLNTVIDYHRVLVMEQGQVAEYDTPRKLLSDSNSAFSKLVDETGTANAALLRSLAGC</sequence>
<evidence type="ECO:0000256" key="9">
    <source>
        <dbReference type="SAM" id="MobiDB-lite"/>
    </source>
</evidence>
<dbReference type="SUPFAM" id="SSF90123">
    <property type="entry name" value="ABC transporter transmembrane region"/>
    <property type="match status" value="2"/>
</dbReference>
<comment type="subcellular location">
    <subcellularLocation>
        <location evidence="1">Membrane</location>
        <topology evidence="1">Multi-pass membrane protein</topology>
    </subcellularLocation>
</comment>
<dbReference type="InterPro" id="IPR050173">
    <property type="entry name" value="ABC_transporter_C-like"/>
</dbReference>
<keyword evidence="8 10" id="KW-0472">Membrane</keyword>
<evidence type="ECO:0000259" key="12">
    <source>
        <dbReference type="PROSITE" id="PS50929"/>
    </source>
</evidence>
<evidence type="ECO:0000256" key="10">
    <source>
        <dbReference type="SAM" id="Phobius"/>
    </source>
</evidence>
<feature type="transmembrane region" description="Helical" evidence="10">
    <location>
        <begin position="188"/>
        <end position="208"/>
    </location>
</feature>
<feature type="domain" description="ABC transporter" evidence="11">
    <location>
        <begin position="431"/>
        <end position="656"/>
    </location>
</feature>
<evidence type="ECO:0000256" key="6">
    <source>
        <dbReference type="ARBA" id="ARBA00022840"/>
    </source>
</evidence>
<keyword evidence="5" id="KW-0547">Nucleotide-binding</keyword>
<evidence type="ECO:0000256" key="1">
    <source>
        <dbReference type="ARBA" id="ARBA00004141"/>
    </source>
</evidence>
<dbReference type="SUPFAM" id="SSF52540">
    <property type="entry name" value="P-loop containing nucleoside triphosphate hydrolases"/>
    <property type="match status" value="2"/>
</dbReference>
<accession>A0A9P6RU84</accession>
<feature type="transmembrane region" description="Helical" evidence="10">
    <location>
        <begin position="294"/>
        <end position="318"/>
    </location>
</feature>
<feature type="domain" description="ABC transporter" evidence="11">
    <location>
        <begin position="1072"/>
        <end position="1306"/>
    </location>
</feature>
<dbReference type="FunFam" id="1.20.1560.10:FF:000010">
    <property type="entry name" value="Multidrug resistance-associated ABC transporter"/>
    <property type="match status" value="1"/>
</dbReference>
<dbReference type="Gene3D" id="1.20.1560.10">
    <property type="entry name" value="ABC transporter type 1, transmembrane domain"/>
    <property type="match status" value="2"/>
</dbReference>
<feature type="transmembrane region" description="Helical" evidence="10">
    <location>
        <begin position="755"/>
        <end position="775"/>
    </location>
</feature>
<feature type="transmembrane region" description="Helical" evidence="10">
    <location>
        <begin position="82"/>
        <end position="98"/>
    </location>
</feature>
<dbReference type="GO" id="GO:0005524">
    <property type="term" value="F:ATP binding"/>
    <property type="evidence" value="ECO:0007669"/>
    <property type="project" value="UniProtKB-KW"/>
</dbReference>
<dbReference type="EMBL" id="JAAAIP010000111">
    <property type="protein sequence ID" value="KAG0325521.1"/>
    <property type="molecule type" value="Genomic_DNA"/>
</dbReference>
<dbReference type="PANTHER" id="PTHR24223">
    <property type="entry name" value="ATP-BINDING CASSETTE SUB-FAMILY C"/>
    <property type="match status" value="1"/>
</dbReference>
<dbReference type="CDD" id="cd03250">
    <property type="entry name" value="ABCC_MRP_domain1"/>
    <property type="match status" value="1"/>
</dbReference>
<feature type="transmembrane region" description="Helical" evidence="10">
    <location>
        <begin position="795"/>
        <end position="818"/>
    </location>
</feature>
<dbReference type="InterPro" id="IPR027417">
    <property type="entry name" value="P-loop_NTPase"/>
</dbReference>
<dbReference type="InterPro" id="IPR017871">
    <property type="entry name" value="ABC_transporter-like_CS"/>
</dbReference>
<evidence type="ECO:0008006" key="15">
    <source>
        <dbReference type="Google" id="ProtNLM"/>
    </source>
</evidence>
<feature type="region of interest" description="Disordered" evidence="9">
    <location>
        <begin position="404"/>
        <end position="439"/>
    </location>
</feature>
<feature type="transmembrane region" description="Helical" evidence="10">
    <location>
        <begin position="861"/>
        <end position="882"/>
    </location>
</feature>
<dbReference type="InterPro" id="IPR036640">
    <property type="entry name" value="ABC1_TM_sf"/>
</dbReference>
<feature type="transmembrane region" description="Helical" evidence="10">
    <location>
        <begin position="888"/>
        <end position="909"/>
    </location>
</feature>
<dbReference type="FunFam" id="3.40.50.300:FF:000997">
    <property type="entry name" value="Multidrug resistance-associated protein 1"/>
    <property type="match status" value="1"/>
</dbReference>
<evidence type="ECO:0000256" key="2">
    <source>
        <dbReference type="ARBA" id="ARBA00009726"/>
    </source>
</evidence>
<proteinExistence type="inferred from homology"/>
<dbReference type="InterPro" id="IPR003593">
    <property type="entry name" value="AAA+_ATPase"/>
</dbReference>
<dbReference type="Gene3D" id="3.40.50.300">
    <property type="entry name" value="P-loop containing nucleotide triphosphate hydrolases"/>
    <property type="match status" value="2"/>
</dbReference>
<keyword evidence="4 10" id="KW-0812">Transmembrane</keyword>
<dbReference type="Pfam" id="PF00005">
    <property type="entry name" value="ABC_tran"/>
    <property type="match status" value="2"/>
</dbReference>
<feature type="transmembrane region" description="Helical" evidence="10">
    <location>
        <begin position="324"/>
        <end position="344"/>
    </location>
</feature>
<keyword evidence="7 10" id="KW-1133">Transmembrane helix</keyword>
<name>A0A9P6RU84_9FUNG</name>
<dbReference type="GO" id="GO:0140359">
    <property type="term" value="F:ABC-type transporter activity"/>
    <property type="evidence" value="ECO:0007669"/>
    <property type="project" value="InterPro"/>
</dbReference>
<keyword evidence="14" id="KW-1185">Reference proteome</keyword>
<evidence type="ECO:0000256" key="4">
    <source>
        <dbReference type="ARBA" id="ARBA00022692"/>
    </source>
</evidence>